<dbReference type="InterPro" id="IPR013785">
    <property type="entry name" value="Aldolase_TIM"/>
</dbReference>
<dbReference type="NCBIfam" id="TIGR00167">
    <property type="entry name" value="cbbA"/>
    <property type="match status" value="1"/>
</dbReference>
<sequence>MPLVKMSKLLENARKENRACASLSVYSMESLMGVMAAVEELKIPVILQLAEARFGTAPLELMGPMMLSAAKNSSIDIAVLLDHGLTFETIEKALQMGFTSVMYDGSLLPIEENIANTKKVIEMAKKYDADVEAELGLVGKGEGGGVDHGVAYTKKEDALRFCQETGVTALAIAIGNKHGNYDGEPKLRFDILEEIHQALPEQFLVLHGGSGISDEDFQRASHLGIQKINIATALATAVVKACKEYCEENPKGDFYKMSKRAVEEVEKTAQHHILVFAGKE</sequence>
<feature type="binding site" evidence="2">
    <location>
        <position position="179"/>
    </location>
    <ligand>
        <name>dihydroxyacetone phosphate</name>
        <dbReference type="ChEBI" id="CHEBI:57642"/>
    </ligand>
</feature>
<evidence type="ECO:0000256" key="3">
    <source>
        <dbReference type="PIRSR" id="PIRSR001359-3"/>
    </source>
</evidence>
<dbReference type="PIRSF" id="PIRSF001359">
    <property type="entry name" value="F_bP_aldolase_II"/>
    <property type="match status" value="1"/>
</dbReference>
<name>A0A7W9W1T6_9FIRM</name>
<keyword evidence="3" id="KW-0862">Zinc</keyword>
<evidence type="ECO:0000313" key="4">
    <source>
        <dbReference type="EMBL" id="MBB6040788.1"/>
    </source>
</evidence>
<dbReference type="RefSeq" id="WP_183683175.1">
    <property type="nucleotide sequence ID" value="NZ_JACHHH010000003.1"/>
</dbReference>
<feature type="binding site" evidence="3">
    <location>
        <position position="207"/>
    </location>
    <ligand>
        <name>Zn(2+)</name>
        <dbReference type="ChEBI" id="CHEBI:29105"/>
        <label>1</label>
        <note>catalytic</note>
    </ligand>
</feature>
<feature type="binding site" evidence="3">
    <location>
        <position position="134"/>
    </location>
    <ligand>
        <name>Zn(2+)</name>
        <dbReference type="ChEBI" id="CHEBI:29105"/>
        <label>2</label>
    </ligand>
</feature>
<feature type="binding site" evidence="2">
    <location>
        <begin position="208"/>
        <end position="210"/>
    </location>
    <ligand>
        <name>dihydroxyacetone phosphate</name>
        <dbReference type="ChEBI" id="CHEBI:57642"/>
    </ligand>
</feature>
<dbReference type="EC" id="4.1.2.13" evidence="4"/>
<reference evidence="4 5" key="1">
    <citation type="submission" date="2020-08" db="EMBL/GenBank/DDBJ databases">
        <title>Genomic Encyclopedia of Type Strains, Phase IV (KMG-IV): sequencing the most valuable type-strain genomes for metagenomic binning, comparative biology and taxonomic classification.</title>
        <authorList>
            <person name="Goeker M."/>
        </authorList>
    </citation>
    <scope>NUCLEOTIDE SEQUENCE [LARGE SCALE GENOMIC DNA]</scope>
    <source>
        <strain evidence="4 5">DSM 17245</strain>
    </source>
</reference>
<dbReference type="GO" id="GO:0008270">
    <property type="term" value="F:zinc ion binding"/>
    <property type="evidence" value="ECO:0007669"/>
    <property type="project" value="InterPro"/>
</dbReference>
<evidence type="ECO:0000256" key="1">
    <source>
        <dbReference type="PIRSR" id="PIRSR001359-1"/>
    </source>
</evidence>
<keyword evidence="3" id="KW-0479">Metal-binding</keyword>
<keyword evidence="4" id="KW-0456">Lyase</keyword>
<organism evidence="4 5">
    <name type="scientific">Oribacterium sinus</name>
    <dbReference type="NCBI Taxonomy" id="237576"/>
    <lineage>
        <taxon>Bacteria</taxon>
        <taxon>Bacillati</taxon>
        <taxon>Bacillota</taxon>
        <taxon>Clostridia</taxon>
        <taxon>Lachnospirales</taxon>
        <taxon>Lachnospiraceae</taxon>
        <taxon>Oribacterium</taxon>
    </lineage>
</organism>
<dbReference type="Proteomes" id="UP000522163">
    <property type="component" value="Unassembled WGS sequence"/>
</dbReference>
<dbReference type="Gene3D" id="3.20.20.70">
    <property type="entry name" value="Aldolase class I"/>
    <property type="match status" value="1"/>
</dbReference>
<dbReference type="InterPro" id="IPR000771">
    <property type="entry name" value="FBA_II"/>
</dbReference>
<dbReference type="GO" id="GO:0004332">
    <property type="term" value="F:fructose-bisphosphate aldolase activity"/>
    <property type="evidence" value="ECO:0007669"/>
    <property type="project" value="UniProtKB-EC"/>
</dbReference>
<evidence type="ECO:0000313" key="5">
    <source>
        <dbReference type="Proteomes" id="UP000522163"/>
    </source>
</evidence>
<protein>
    <submittedName>
        <fullName evidence="4">Fructose-bisphosphate aldolase class II</fullName>
        <ecNumber evidence="4">4.1.2.13</ecNumber>
    </submittedName>
</protein>
<dbReference type="AlphaFoldDB" id="A0A7W9W1T6"/>
<feature type="binding site" evidence="2">
    <location>
        <begin position="229"/>
        <end position="232"/>
    </location>
    <ligand>
        <name>dihydroxyacetone phosphate</name>
        <dbReference type="ChEBI" id="CHEBI:57642"/>
    </ligand>
</feature>
<feature type="binding site" evidence="3">
    <location>
        <position position="178"/>
    </location>
    <ligand>
        <name>Zn(2+)</name>
        <dbReference type="ChEBI" id="CHEBI:29105"/>
        <label>1</label>
        <note>catalytic</note>
    </ligand>
</feature>
<evidence type="ECO:0000256" key="2">
    <source>
        <dbReference type="PIRSR" id="PIRSR001359-2"/>
    </source>
</evidence>
<gene>
    <name evidence="4" type="ORF">HNQ46_000751</name>
</gene>
<proteinExistence type="predicted"/>
<dbReference type="InterPro" id="IPR050246">
    <property type="entry name" value="Class_II_FBP_aldolase"/>
</dbReference>
<dbReference type="CDD" id="cd00947">
    <property type="entry name" value="TBP_aldolase_IIB"/>
    <property type="match status" value="1"/>
</dbReference>
<feature type="active site" description="Proton donor" evidence="1">
    <location>
        <position position="82"/>
    </location>
</feature>
<dbReference type="EMBL" id="JACHHH010000003">
    <property type="protein sequence ID" value="MBB6040788.1"/>
    <property type="molecule type" value="Genomic_DNA"/>
</dbReference>
<dbReference type="PANTHER" id="PTHR30304">
    <property type="entry name" value="D-TAGATOSE-1,6-BISPHOSPHATE ALDOLASE"/>
    <property type="match status" value="1"/>
</dbReference>
<feature type="binding site" evidence="3">
    <location>
        <position position="104"/>
    </location>
    <ligand>
        <name>Zn(2+)</name>
        <dbReference type="ChEBI" id="CHEBI:29105"/>
        <label>2</label>
    </ligand>
</feature>
<dbReference type="PANTHER" id="PTHR30304:SF0">
    <property type="entry name" value="D-TAGATOSE-1,6-BISPHOSPHATE ALDOLASE SUBUNIT GATY-RELATED"/>
    <property type="match status" value="1"/>
</dbReference>
<dbReference type="SUPFAM" id="SSF51569">
    <property type="entry name" value="Aldolase"/>
    <property type="match status" value="1"/>
</dbReference>
<feature type="binding site" evidence="3">
    <location>
        <position position="83"/>
    </location>
    <ligand>
        <name>Zn(2+)</name>
        <dbReference type="ChEBI" id="CHEBI:29105"/>
        <label>1</label>
        <note>catalytic</note>
    </ligand>
</feature>
<dbReference type="GO" id="GO:0005975">
    <property type="term" value="P:carbohydrate metabolic process"/>
    <property type="evidence" value="ECO:0007669"/>
    <property type="project" value="InterPro"/>
</dbReference>
<comment type="cofactor">
    <cofactor evidence="3">
        <name>Zn(2+)</name>
        <dbReference type="ChEBI" id="CHEBI:29105"/>
    </cofactor>
    <text evidence="3">Binds 2 Zn(2+) ions per subunit. One is catalytic and the other provides a structural contribution.</text>
</comment>
<dbReference type="Pfam" id="PF01116">
    <property type="entry name" value="F_bP_aldolase"/>
    <property type="match status" value="1"/>
</dbReference>
<comment type="caution">
    <text evidence="4">The sequence shown here is derived from an EMBL/GenBank/DDBJ whole genome shotgun (WGS) entry which is preliminary data.</text>
</comment>
<dbReference type="GeneID" id="85014310"/>
<accession>A0A7W9W1T6</accession>